<proteinExistence type="predicted"/>
<dbReference type="GO" id="GO:0005829">
    <property type="term" value="C:cytosol"/>
    <property type="evidence" value="ECO:0007669"/>
    <property type="project" value="TreeGrafter"/>
</dbReference>
<protein>
    <submittedName>
        <fullName evidence="2">NADH:flavin oxidoreductase/NADH oxidase</fullName>
    </submittedName>
</protein>
<dbReference type="PANTHER" id="PTHR22893">
    <property type="entry name" value="NADH OXIDOREDUCTASE-RELATED"/>
    <property type="match status" value="1"/>
</dbReference>
<reference evidence="2 3" key="1">
    <citation type="submission" date="2010-10" db="EMBL/GenBank/DDBJ databases">
        <title>Complete sequence of Frankia sp. EuI1c.</title>
        <authorList>
            <consortium name="US DOE Joint Genome Institute"/>
            <person name="Lucas S."/>
            <person name="Copeland A."/>
            <person name="Lapidus A."/>
            <person name="Cheng J.-F."/>
            <person name="Bruce D."/>
            <person name="Goodwin L."/>
            <person name="Pitluck S."/>
            <person name="Chertkov O."/>
            <person name="Detter J.C."/>
            <person name="Han C."/>
            <person name="Tapia R."/>
            <person name="Land M."/>
            <person name="Hauser L."/>
            <person name="Jeffries C."/>
            <person name="Kyrpides N."/>
            <person name="Ivanova N."/>
            <person name="Mikhailova N."/>
            <person name="Beauchemin N."/>
            <person name="Sen A."/>
            <person name="Sur S.A."/>
            <person name="Gtari M."/>
            <person name="Wall L."/>
            <person name="Tisa L."/>
            <person name="Woyke T."/>
        </authorList>
    </citation>
    <scope>NUCLEOTIDE SEQUENCE [LARGE SCALE GENOMIC DNA]</scope>
    <source>
        <strain evidence="3">DSM 45817 / CECT 9037 / EuI1c</strain>
    </source>
</reference>
<dbReference type="GO" id="GO:0016491">
    <property type="term" value="F:oxidoreductase activity"/>
    <property type="evidence" value="ECO:0007669"/>
    <property type="project" value="InterPro"/>
</dbReference>
<sequence>MTVSSSAAPTSAATTAPALSNTHLLDGADVTPLFAPFSLSGVELANRFVMAPMTRQFSPDGVPGDDVAGYYARRAAHVGLVVTEGTYVDHVSAGSSDRVPRFYGEDSLAGWRRVADAVHAAGGRIVPQLWHLGAGRAAGAPPHPQAPVFSPSGLRPDGTVIGEPATTAQIDEVVASFARAAGDARRAGFDGVELHGAHGYLLDQFFWTRTNHRADGYGGSLANRARIGAEVVAAVRAEVGPDFPVIYRFSQWKGADFHARIAQTPDELAELLTPLAAAGATALHVSTRRYWLPAFDGSPRTLAGWAKNLTGLPTIAIGSVGVPVAFHGDDESLAPTLSLAPLLELFHRGEFDLVALARVLLSDPAWTTKLRERRLAEIRAYDAADTARLT</sequence>
<accession>E3J9A8</accession>
<dbReference type="RefSeq" id="WP_013425245.1">
    <property type="nucleotide sequence ID" value="NC_014666.1"/>
</dbReference>
<dbReference type="GO" id="GO:0010181">
    <property type="term" value="F:FMN binding"/>
    <property type="evidence" value="ECO:0007669"/>
    <property type="project" value="InterPro"/>
</dbReference>
<dbReference type="CDD" id="cd04747">
    <property type="entry name" value="OYE_like_5_FMN"/>
    <property type="match status" value="1"/>
</dbReference>
<dbReference type="InterPro" id="IPR045247">
    <property type="entry name" value="Oye-like"/>
</dbReference>
<feature type="domain" description="NADH:flavin oxidoreductase/NADH oxidase N-terminal" evidence="1">
    <location>
        <begin position="33"/>
        <end position="374"/>
    </location>
</feature>
<organism evidence="2 3">
    <name type="scientific">Pseudofrankia inefficax (strain DSM 45817 / CECT 9037 / DDB 130130 / EuI1c)</name>
    <name type="common">Frankia inefficax</name>
    <dbReference type="NCBI Taxonomy" id="298654"/>
    <lineage>
        <taxon>Bacteria</taxon>
        <taxon>Bacillati</taxon>
        <taxon>Actinomycetota</taxon>
        <taxon>Actinomycetes</taxon>
        <taxon>Frankiales</taxon>
        <taxon>Frankiaceae</taxon>
        <taxon>Pseudofrankia</taxon>
    </lineage>
</organism>
<dbReference type="OrthoDB" id="3169239at2"/>
<dbReference type="eggNOG" id="COG1902">
    <property type="taxonomic scope" value="Bacteria"/>
</dbReference>
<dbReference type="Gene3D" id="3.20.20.70">
    <property type="entry name" value="Aldolase class I"/>
    <property type="match status" value="1"/>
</dbReference>
<dbReference type="Proteomes" id="UP000002484">
    <property type="component" value="Chromosome"/>
</dbReference>
<dbReference type="KEGG" id="fri:FraEuI1c_4126"/>
<dbReference type="STRING" id="298654.FraEuI1c_4126"/>
<dbReference type="Pfam" id="PF00724">
    <property type="entry name" value="Oxidored_FMN"/>
    <property type="match status" value="1"/>
</dbReference>
<evidence type="ECO:0000313" key="2">
    <source>
        <dbReference type="EMBL" id="ADP82127.1"/>
    </source>
</evidence>
<dbReference type="SUPFAM" id="SSF51395">
    <property type="entry name" value="FMN-linked oxidoreductases"/>
    <property type="match status" value="1"/>
</dbReference>
<dbReference type="FunFam" id="3.20.20.70:FF:000262">
    <property type="entry name" value="NADH:flavin oxidoreductase"/>
    <property type="match status" value="1"/>
</dbReference>
<evidence type="ECO:0000313" key="3">
    <source>
        <dbReference type="Proteomes" id="UP000002484"/>
    </source>
</evidence>
<keyword evidence="3" id="KW-1185">Reference proteome</keyword>
<name>E3J9A8_PSEI1</name>
<dbReference type="InterPro" id="IPR013785">
    <property type="entry name" value="Aldolase_TIM"/>
</dbReference>
<dbReference type="PANTHER" id="PTHR22893:SF55">
    <property type="entry name" value="OXIDOREDUCTASE-RELATED"/>
    <property type="match status" value="1"/>
</dbReference>
<dbReference type="InParanoid" id="E3J9A8"/>
<dbReference type="InterPro" id="IPR001155">
    <property type="entry name" value="OxRdtase_FMN_N"/>
</dbReference>
<gene>
    <name evidence="2" type="ordered locus">FraEuI1c_4126</name>
</gene>
<evidence type="ECO:0000259" key="1">
    <source>
        <dbReference type="Pfam" id="PF00724"/>
    </source>
</evidence>
<dbReference type="AlphaFoldDB" id="E3J9A8"/>
<dbReference type="HOGENOM" id="CLU_012153_0_1_11"/>
<dbReference type="EMBL" id="CP002299">
    <property type="protein sequence ID" value="ADP82127.1"/>
    <property type="molecule type" value="Genomic_DNA"/>
</dbReference>